<name>A0AAN9JZ20_CANGL</name>
<keyword evidence="2" id="KW-1185">Reference proteome</keyword>
<dbReference type="EMBL" id="JAYMYQ010000010">
    <property type="protein sequence ID" value="KAK7308155.1"/>
    <property type="molecule type" value="Genomic_DNA"/>
</dbReference>
<comment type="caution">
    <text evidence="1">The sequence shown here is derived from an EMBL/GenBank/DDBJ whole genome shotgun (WGS) entry which is preliminary data.</text>
</comment>
<evidence type="ECO:0000313" key="2">
    <source>
        <dbReference type="Proteomes" id="UP001367508"/>
    </source>
</evidence>
<evidence type="ECO:0000313" key="1">
    <source>
        <dbReference type="EMBL" id="KAK7308155.1"/>
    </source>
</evidence>
<reference evidence="1 2" key="1">
    <citation type="submission" date="2024-01" db="EMBL/GenBank/DDBJ databases">
        <title>The genomes of 5 underutilized Papilionoideae crops provide insights into root nodulation and disease resistanc.</title>
        <authorList>
            <person name="Jiang F."/>
        </authorList>
    </citation>
    <scope>NUCLEOTIDE SEQUENCE [LARGE SCALE GENOMIC DNA]</scope>
    <source>
        <strain evidence="1">LVBAO_FW01</strain>
        <tissue evidence="1">Leaves</tissue>
    </source>
</reference>
<organism evidence="1 2">
    <name type="scientific">Canavalia gladiata</name>
    <name type="common">Sword bean</name>
    <name type="synonym">Dolichos gladiatus</name>
    <dbReference type="NCBI Taxonomy" id="3824"/>
    <lineage>
        <taxon>Eukaryota</taxon>
        <taxon>Viridiplantae</taxon>
        <taxon>Streptophyta</taxon>
        <taxon>Embryophyta</taxon>
        <taxon>Tracheophyta</taxon>
        <taxon>Spermatophyta</taxon>
        <taxon>Magnoliopsida</taxon>
        <taxon>eudicotyledons</taxon>
        <taxon>Gunneridae</taxon>
        <taxon>Pentapetalae</taxon>
        <taxon>rosids</taxon>
        <taxon>fabids</taxon>
        <taxon>Fabales</taxon>
        <taxon>Fabaceae</taxon>
        <taxon>Papilionoideae</taxon>
        <taxon>50 kb inversion clade</taxon>
        <taxon>NPAAA clade</taxon>
        <taxon>indigoferoid/millettioid clade</taxon>
        <taxon>Phaseoleae</taxon>
        <taxon>Canavalia</taxon>
    </lineage>
</organism>
<dbReference type="AlphaFoldDB" id="A0AAN9JZ20"/>
<proteinExistence type="predicted"/>
<gene>
    <name evidence="1" type="ORF">VNO77_41752</name>
</gene>
<accession>A0AAN9JZ20</accession>
<protein>
    <submittedName>
        <fullName evidence="1">Uncharacterized protein</fullName>
    </submittedName>
</protein>
<sequence>MRTGSMVELEMIATAVMNSSCKHSTKPSPCKGIRIYMFVLIRGAWCLTVGVSDLVSVSVHRALGSRSTSWVAGRECEEKDPPDSLGSGLNQYGYSTNSVREAYKIPFQNCMVDPVRSCYPNFVSLYCFLSH</sequence>
<dbReference type="Proteomes" id="UP001367508">
    <property type="component" value="Unassembled WGS sequence"/>
</dbReference>